<evidence type="ECO:0008006" key="4">
    <source>
        <dbReference type="Google" id="ProtNLM"/>
    </source>
</evidence>
<feature type="chain" id="PRO_5011965127" description="DUF3304 domain-containing protein" evidence="1">
    <location>
        <begin position="17"/>
        <end position="265"/>
    </location>
</feature>
<dbReference type="EMBL" id="FXAH01000030">
    <property type="protein sequence ID" value="SMF83221.1"/>
    <property type="molecule type" value="Genomic_DNA"/>
</dbReference>
<organism evidence="2 3">
    <name type="scientific">Trinickia caryophylli</name>
    <name type="common">Paraburkholderia caryophylli</name>
    <dbReference type="NCBI Taxonomy" id="28094"/>
    <lineage>
        <taxon>Bacteria</taxon>
        <taxon>Pseudomonadati</taxon>
        <taxon>Pseudomonadota</taxon>
        <taxon>Betaproteobacteria</taxon>
        <taxon>Burkholderiales</taxon>
        <taxon>Burkholderiaceae</taxon>
        <taxon>Trinickia</taxon>
    </lineage>
</organism>
<protein>
    <recommendedName>
        <fullName evidence="4">DUF3304 domain-containing protein</fullName>
    </recommendedName>
</protein>
<gene>
    <name evidence="2" type="ORF">SAMN06295900_1304</name>
</gene>
<evidence type="ECO:0000313" key="2">
    <source>
        <dbReference type="EMBL" id="SMF83221.1"/>
    </source>
</evidence>
<dbReference type="RefSeq" id="WP_085230863.1">
    <property type="nucleotide sequence ID" value="NZ_BSQD01000007.1"/>
</dbReference>
<proteinExistence type="predicted"/>
<accession>A0A1X7HBS4</accession>
<dbReference type="AlphaFoldDB" id="A0A1X7HBS4"/>
<evidence type="ECO:0000256" key="1">
    <source>
        <dbReference type="SAM" id="SignalP"/>
    </source>
</evidence>
<dbReference type="OrthoDB" id="8971532at2"/>
<reference evidence="3" key="1">
    <citation type="submission" date="2017-04" db="EMBL/GenBank/DDBJ databases">
        <authorList>
            <person name="Varghese N."/>
            <person name="Submissions S."/>
        </authorList>
    </citation>
    <scope>NUCLEOTIDE SEQUENCE [LARGE SCALE GENOMIC DNA]</scope>
    <source>
        <strain evidence="3">Ballard 720</strain>
    </source>
</reference>
<name>A0A1X7HBS4_TRICW</name>
<keyword evidence="3" id="KW-1185">Reference proteome</keyword>
<sequence length="265" mass="29494">MIKQLLLLLFASVALAGCDAFSSEPTYSGISVEGMNYTPFNLDRFTIRDKYGNRASGGGDLMPGAGAGSLSCCYKLKGTDFTVDWEVYDADEAIKAIDSQKPIQTIHKVTQVHFPKTKISGGAGDVVLAVHFYPDYHVEFEFRNDLSGSRIVYADVAYWFETKYGKMVNSDDLDEATAFRRTARVASQGWLKYKLTDTADLEQYVYYTLLVSPKFDEHPAVQRILQETKGKPGAFGVAMQKLPDTVIQEIKSNHFEHMLTGAEHG</sequence>
<dbReference type="PROSITE" id="PS51257">
    <property type="entry name" value="PROKAR_LIPOPROTEIN"/>
    <property type="match status" value="1"/>
</dbReference>
<dbReference type="Proteomes" id="UP000192911">
    <property type="component" value="Unassembled WGS sequence"/>
</dbReference>
<feature type="signal peptide" evidence="1">
    <location>
        <begin position="1"/>
        <end position="16"/>
    </location>
</feature>
<dbReference type="GeneID" id="95553141"/>
<evidence type="ECO:0000313" key="3">
    <source>
        <dbReference type="Proteomes" id="UP000192911"/>
    </source>
</evidence>
<dbReference type="STRING" id="28094.SAMN06295900_1304"/>
<keyword evidence="1" id="KW-0732">Signal</keyword>